<evidence type="ECO:0000313" key="2">
    <source>
        <dbReference type="EMBL" id="RKP02993.1"/>
    </source>
</evidence>
<accession>A0A4P9XC56</accession>
<dbReference type="PROSITE" id="PS50280">
    <property type="entry name" value="SET"/>
    <property type="match status" value="1"/>
</dbReference>
<dbReference type="SMART" id="SM00317">
    <property type="entry name" value="SET"/>
    <property type="match status" value="1"/>
</dbReference>
<dbReference type="InterPro" id="IPR001214">
    <property type="entry name" value="SET_dom"/>
</dbReference>
<dbReference type="GO" id="GO:0042799">
    <property type="term" value="F:histone H4K20 methyltransferase activity"/>
    <property type="evidence" value="ECO:0007669"/>
    <property type="project" value="TreeGrafter"/>
</dbReference>
<feature type="non-terminal residue" evidence="2">
    <location>
        <position position="148"/>
    </location>
</feature>
<dbReference type="Proteomes" id="UP000274922">
    <property type="component" value="Unassembled WGS sequence"/>
</dbReference>
<protein>
    <recommendedName>
        <fullName evidence="1">SET domain-containing protein</fullName>
    </recommendedName>
</protein>
<dbReference type="InterPro" id="IPR046341">
    <property type="entry name" value="SET_dom_sf"/>
</dbReference>
<dbReference type="STRING" id="1555241.A0A4P9XC56"/>
<dbReference type="InterPro" id="IPR039977">
    <property type="entry name" value="Suv4-20/Set9"/>
</dbReference>
<dbReference type="Gene3D" id="2.170.270.10">
    <property type="entry name" value="SET domain"/>
    <property type="match status" value="1"/>
</dbReference>
<dbReference type="GO" id="GO:0005634">
    <property type="term" value="C:nucleus"/>
    <property type="evidence" value="ECO:0007669"/>
    <property type="project" value="TreeGrafter"/>
</dbReference>
<feature type="domain" description="SET" evidence="1">
    <location>
        <begin position="6"/>
        <end position="116"/>
    </location>
</feature>
<dbReference type="SUPFAM" id="SSF82199">
    <property type="entry name" value="SET domain"/>
    <property type="match status" value="1"/>
</dbReference>
<evidence type="ECO:0000313" key="3">
    <source>
        <dbReference type="Proteomes" id="UP000274922"/>
    </source>
</evidence>
<gene>
    <name evidence="2" type="ORF">CXG81DRAFT_10138</name>
</gene>
<dbReference type="OrthoDB" id="6627536at2759"/>
<name>A0A4P9XC56_9FUNG</name>
<keyword evidence="3" id="KW-1185">Reference proteome</keyword>
<proteinExistence type="predicted"/>
<reference evidence="3" key="1">
    <citation type="journal article" date="2018" name="Nat. Microbiol.">
        <title>Leveraging single-cell genomics to expand the fungal tree of life.</title>
        <authorList>
            <person name="Ahrendt S.R."/>
            <person name="Quandt C.A."/>
            <person name="Ciobanu D."/>
            <person name="Clum A."/>
            <person name="Salamov A."/>
            <person name="Andreopoulos B."/>
            <person name="Cheng J.F."/>
            <person name="Woyke T."/>
            <person name="Pelin A."/>
            <person name="Henrissat B."/>
            <person name="Reynolds N.K."/>
            <person name="Benny G.L."/>
            <person name="Smith M.E."/>
            <person name="James T.Y."/>
            <person name="Grigoriev I.V."/>
        </authorList>
    </citation>
    <scope>NUCLEOTIDE SEQUENCE [LARGE SCALE GENOMIC DNA]</scope>
    <source>
        <strain evidence="3">ATCC 52028</strain>
    </source>
</reference>
<evidence type="ECO:0000259" key="1">
    <source>
        <dbReference type="PROSITE" id="PS50280"/>
    </source>
</evidence>
<organism evidence="2 3">
    <name type="scientific">Caulochytrium protostelioides</name>
    <dbReference type="NCBI Taxonomy" id="1555241"/>
    <lineage>
        <taxon>Eukaryota</taxon>
        <taxon>Fungi</taxon>
        <taxon>Fungi incertae sedis</taxon>
        <taxon>Chytridiomycota</taxon>
        <taxon>Chytridiomycota incertae sedis</taxon>
        <taxon>Chytridiomycetes</taxon>
        <taxon>Caulochytriales</taxon>
        <taxon>Caulochytriaceae</taxon>
        <taxon>Caulochytrium</taxon>
    </lineage>
</organism>
<dbReference type="PANTHER" id="PTHR12977:SF4">
    <property type="entry name" value="HISTONE-LYSINE N-METHYLTRANSFERASE KMT5B"/>
    <property type="match status" value="1"/>
</dbReference>
<dbReference type="EMBL" id="ML014131">
    <property type="protein sequence ID" value="RKP02993.1"/>
    <property type="molecule type" value="Genomic_DNA"/>
</dbReference>
<dbReference type="AlphaFoldDB" id="A0A4P9XC56"/>
<dbReference type="Pfam" id="PF00856">
    <property type="entry name" value="SET"/>
    <property type="match status" value="1"/>
</dbReference>
<sequence length="148" mass="16719">MYLPDAGFEVERTDRYNTGKEEAKIVATRTFGQHEEIRACQAMLASLTKEEEARLERDFSVIFLPKWKCYCLLAGPARFVNHDCNANAEFTRFTNGIFLTAQRDIALGEEITVFYGSNYFGVNNAECMCQSCETNKRGHFAPADGIPP</sequence>
<dbReference type="PANTHER" id="PTHR12977">
    <property type="entry name" value="SUPPRESSOR OF VARIEGATION 4-20-RELATED"/>
    <property type="match status" value="1"/>
</dbReference>